<keyword evidence="2" id="KW-1003">Cell membrane</keyword>
<dbReference type="GeneID" id="119726412"/>
<dbReference type="CDD" id="cd00637">
    <property type="entry name" value="7tm_classA_rhodopsin-like"/>
    <property type="match status" value="1"/>
</dbReference>
<keyword evidence="7" id="KW-0675">Receptor</keyword>
<dbReference type="OMA" id="NISEWQE"/>
<dbReference type="Proteomes" id="UP000887568">
    <property type="component" value="Unplaced"/>
</dbReference>
<dbReference type="Gene3D" id="1.20.1070.10">
    <property type="entry name" value="Rhodopsin 7-helix transmembrane proteins"/>
    <property type="match status" value="1"/>
</dbReference>
<comment type="subcellular location">
    <subcellularLocation>
        <location evidence="1">Cell membrane</location>
        <topology evidence="1">Multi-pass membrane protein</topology>
    </subcellularLocation>
</comment>
<feature type="transmembrane region" description="Helical" evidence="9">
    <location>
        <begin position="341"/>
        <end position="364"/>
    </location>
</feature>
<keyword evidence="6 9" id="KW-0472">Membrane</keyword>
<evidence type="ECO:0000256" key="6">
    <source>
        <dbReference type="ARBA" id="ARBA00023136"/>
    </source>
</evidence>
<dbReference type="GO" id="GO:0007218">
    <property type="term" value="P:neuropeptide signaling pathway"/>
    <property type="evidence" value="ECO:0007669"/>
    <property type="project" value="TreeGrafter"/>
</dbReference>
<dbReference type="PRINTS" id="PR00237">
    <property type="entry name" value="GPCRRHODOPSN"/>
</dbReference>
<evidence type="ECO:0000256" key="8">
    <source>
        <dbReference type="ARBA" id="ARBA00023224"/>
    </source>
</evidence>
<evidence type="ECO:0000259" key="10">
    <source>
        <dbReference type="PROSITE" id="PS50262"/>
    </source>
</evidence>
<dbReference type="GO" id="GO:0008528">
    <property type="term" value="F:G protein-coupled peptide receptor activity"/>
    <property type="evidence" value="ECO:0007669"/>
    <property type="project" value="TreeGrafter"/>
</dbReference>
<dbReference type="PANTHER" id="PTHR24230:SF0">
    <property type="entry name" value="G-PROTEIN COUPLED RECEPTORS FAMILY 1 PROFILE DOMAIN-CONTAINING PROTEIN"/>
    <property type="match status" value="1"/>
</dbReference>
<keyword evidence="12" id="KW-1185">Reference proteome</keyword>
<feature type="transmembrane region" description="Helical" evidence="9">
    <location>
        <begin position="147"/>
        <end position="165"/>
    </location>
</feature>
<evidence type="ECO:0000313" key="11">
    <source>
        <dbReference type="EnsemblMetazoa" id="XP_038053995.1"/>
    </source>
</evidence>
<feature type="domain" description="G-protein coupled receptors family 1 profile" evidence="10">
    <location>
        <begin position="48"/>
        <end position="399"/>
    </location>
</feature>
<keyword evidence="3 9" id="KW-0812">Transmembrane</keyword>
<feature type="transmembrane region" description="Helical" evidence="9">
    <location>
        <begin position="177"/>
        <end position="199"/>
    </location>
</feature>
<evidence type="ECO:0000256" key="2">
    <source>
        <dbReference type="ARBA" id="ARBA00022475"/>
    </source>
</evidence>
<dbReference type="RefSeq" id="XP_038053995.1">
    <property type="nucleotide sequence ID" value="XM_038198067.1"/>
</dbReference>
<feature type="transmembrane region" description="Helical" evidence="9">
    <location>
        <begin position="32"/>
        <end position="55"/>
    </location>
</feature>
<dbReference type="AlphaFoldDB" id="A0A913ZS44"/>
<dbReference type="PROSITE" id="PS50262">
    <property type="entry name" value="G_PROTEIN_RECEP_F1_2"/>
    <property type="match status" value="1"/>
</dbReference>
<proteinExistence type="predicted"/>
<dbReference type="EnsemblMetazoa" id="XM_038198067.1">
    <property type="protein sequence ID" value="XP_038053995.1"/>
    <property type="gene ID" value="LOC119726412"/>
</dbReference>
<dbReference type="SUPFAM" id="SSF81321">
    <property type="entry name" value="Family A G protein-coupled receptor-like"/>
    <property type="match status" value="1"/>
</dbReference>
<keyword evidence="4 9" id="KW-1133">Transmembrane helix</keyword>
<organism evidence="11 12">
    <name type="scientific">Patiria miniata</name>
    <name type="common">Bat star</name>
    <name type="synonym">Asterina miniata</name>
    <dbReference type="NCBI Taxonomy" id="46514"/>
    <lineage>
        <taxon>Eukaryota</taxon>
        <taxon>Metazoa</taxon>
        <taxon>Echinodermata</taxon>
        <taxon>Eleutherozoa</taxon>
        <taxon>Asterozoa</taxon>
        <taxon>Asteroidea</taxon>
        <taxon>Valvatacea</taxon>
        <taxon>Valvatida</taxon>
        <taxon>Asterinidae</taxon>
        <taxon>Patiria</taxon>
    </lineage>
</organism>
<keyword evidence="8" id="KW-0807">Transducer</keyword>
<dbReference type="Pfam" id="PF00001">
    <property type="entry name" value="7tm_1"/>
    <property type="match status" value="1"/>
</dbReference>
<evidence type="ECO:0000256" key="3">
    <source>
        <dbReference type="ARBA" id="ARBA00022692"/>
    </source>
</evidence>
<dbReference type="OrthoDB" id="5969463at2759"/>
<keyword evidence="5" id="KW-0297">G-protein coupled receptor</keyword>
<evidence type="ECO:0000256" key="7">
    <source>
        <dbReference type="ARBA" id="ARBA00023170"/>
    </source>
</evidence>
<dbReference type="PANTHER" id="PTHR24230">
    <property type="entry name" value="G-PROTEIN COUPLED RECEPTOR"/>
    <property type="match status" value="1"/>
</dbReference>
<feature type="transmembrane region" description="Helical" evidence="9">
    <location>
        <begin position="384"/>
        <end position="402"/>
    </location>
</feature>
<evidence type="ECO:0000256" key="5">
    <source>
        <dbReference type="ARBA" id="ARBA00023040"/>
    </source>
</evidence>
<feature type="transmembrane region" description="Helical" evidence="9">
    <location>
        <begin position="104"/>
        <end position="126"/>
    </location>
</feature>
<protein>
    <recommendedName>
        <fullName evidence="10">G-protein coupled receptors family 1 profile domain-containing protein</fullName>
    </recommendedName>
</protein>
<dbReference type="GO" id="GO:0005886">
    <property type="term" value="C:plasma membrane"/>
    <property type="evidence" value="ECO:0007669"/>
    <property type="project" value="UniProtKB-SubCell"/>
</dbReference>
<name>A0A913ZS44_PATMI</name>
<evidence type="ECO:0000256" key="1">
    <source>
        <dbReference type="ARBA" id="ARBA00004651"/>
    </source>
</evidence>
<evidence type="ECO:0000256" key="9">
    <source>
        <dbReference type="SAM" id="Phobius"/>
    </source>
</evidence>
<reference evidence="11" key="1">
    <citation type="submission" date="2022-11" db="UniProtKB">
        <authorList>
            <consortium name="EnsemblMetazoa"/>
        </authorList>
    </citation>
    <scope>IDENTIFICATION</scope>
</reference>
<dbReference type="InterPro" id="IPR000276">
    <property type="entry name" value="GPCR_Rhodpsn"/>
</dbReference>
<evidence type="ECO:0000313" key="12">
    <source>
        <dbReference type="Proteomes" id="UP000887568"/>
    </source>
</evidence>
<evidence type="ECO:0000256" key="4">
    <source>
        <dbReference type="ARBA" id="ARBA00022989"/>
    </source>
</evidence>
<accession>A0A913ZS44</accession>
<sequence>MATTVAMNCTNCTWSTAGVGAASSDCILWGEVFHIVFCFLVISFGLPGNSLILGVYWTKQRKTSTHILIMGLASSDLFTCLFLLHEVVSSCLIVAPGEWETALLILKSCKMVAVSVSTGITAAIAVDRYDCVCRCNRRLLTPHTAKVGILLSFILSMLLQIIYILHVVDPTQSRMKLITLAAQFVMFVVVATLIVVCYFKVFSAVRRHVKVSVHAWQCRGIKSDNLQSNPVPNISEWQETAVATVNSVCMLVPPPQMNTNTPSQSTKQGTKTAFLAPTTSTHSRKFKAAIHAIQRQQTDTSVNADRNIQMNQPETAPVCQRSTGTRHPVCRAQTVQGRTTLMLFLTSVTFLLSWIPYWSFVGLSVVNIIGSNASPEVTYTFDKMVILLYFNNAINPLLYGLANRRFRKDCKVILKKCFRH</sequence>
<dbReference type="InterPro" id="IPR017452">
    <property type="entry name" value="GPCR_Rhodpsn_7TM"/>
</dbReference>
<feature type="transmembrane region" description="Helical" evidence="9">
    <location>
        <begin position="67"/>
        <end position="84"/>
    </location>
</feature>